<dbReference type="AlphaFoldDB" id="J7RHQ7"/>
<dbReference type="Proteomes" id="UP000006310">
    <property type="component" value="Chromosome 2"/>
</dbReference>
<evidence type="ECO:0000256" key="1">
    <source>
        <dbReference type="ARBA" id="ARBA00010900"/>
    </source>
</evidence>
<keyword evidence="5" id="KW-1185">Reference proteome</keyword>
<dbReference type="PROSITE" id="PS50174">
    <property type="entry name" value="G_PATCH"/>
    <property type="match status" value="1"/>
</dbReference>
<feature type="region of interest" description="Disordered" evidence="2">
    <location>
        <begin position="37"/>
        <end position="128"/>
    </location>
</feature>
<dbReference type="EMBL" id="HE978315">
    <property type="protein sequence ID" value="CCK69078.1"/>
    <property type="molecule type" value="Genomic_DNA"/>
</dbReference>
<dbReference type="InterPro" id="IPR045211">
    <property type="entry name" value="TFP11/STIP/Ntr1"/>
</dbReference>
<dbReference type="InterPro" id="IPR022783">
    <property type="entry name" value="GCFC_dom"/>
</dbReference>
<evidence type="ECO:0000259" key="3">
    <source>
        <dbReference type="PROSITE" id="PS50174"/>
    </source>
</evidence>
<proteinExistence type="inferred from homology"/>
<dbReference type="OMA" id="NKILYQW"/>
<gene>
    <name evidence="4" type="primary">KNAG0B06500</name>
    <name evidence="4" type="ordered locus">KNAG_0B06500</name>
</gene>
<dbReference type="HOGENOM" id="CLU_434104_0_0_1"/>
<evidence type="ECO:0000313" key="5">
    <source>
        <dbReference type="Proteomes" id="UP000006310"/>
    </source>
</evidence>
<dbReference type="PANTHER" id="PTHR23329:SF1">
    <property type="entry name" value="TUFTELIN-INTERACTING PROTEIN 11"/>
    <property type="match status" value="1"/>
</dbReference>
<protein>
    <recommendedName>
        <fullName evidence="3">G-patch domain-containing protein</fullName>
    </recommendedName>
</protein>
<comment type="similarity">
    <text evidence="1">Belongs to the TFP11/STIP family.</text>
</comment>
<dbReference type="Pfam" id="PF01585">
    <property type="entry name" value="G-patch"/>
    <property type="match status" value="1"/>
</dbReference>
<evidence type="ECO:0000256" key="2">
    <source>
        <dbReference type="SAM" id="MobiDB-lite"/>
    </source>
</evidence>
<dbReference type="STRING" id="1071383.J7RHQ7"/>
<dbReference type="GO" id="GO:0000390">
    <property type="term" value="P:spliceosomal complex disassembly"/>
    <property type="evidence" value="ECO:0007669"/>
    <property type="project" value="InterPro"/>
</dbReference>
<evidence type="ECO:0000313" key="4">
    <source>
        <dbReference type="EMBL" id="CCK69078.1"/>
    </source>
</evidence>
<sequence length="664" mass="75323">MQGKRQRPTQDGEQASASLKRQYGVGATLLARMGYKAGQGLGKDGAGIDSPIEVQARPQGHVGLGQMSGLMGRVRGSQDDGWGSPSETSSESESETGEDLPRGNGRPALPSPVTFTRTGATTLTPRERKSIASRLRALQLADVSEVIDRVSTLERVPMSKKRELLELVDRLQEAQARLGLLKRRMPLLAAEEQSLEDNLSQISSAKTQLDTLGPSSEFEEVTTAIDSIMLIADDEVVDLLVYKLLHNLFLPTGEGTMASLKRTRNLILPLVELLTYRLETVPGRLNKTQSAIFKIVFPQLVPHWEAVAFSDTQQALTVCSLLAEFDHVLKFIGCYEYVYDRYMVPKIVAALESWDPMDPQMQPQFWLREIYGQLPPRDISTVQEIVRAKITAYFSEWYHRDPLPADEVFKLVRDILPNDEYDNISRKHLVKQLVSQVWDKYFNLALDVEETYRDPDAEACSLYAAMRIRSCRILLAQQDYDLLVKAVFNELNKFVFDWINFQRDCKDDVKLWFNWFINELFSKELPSVEELEQVRRSYRVIDSGVPDHDETFDVGDVLSGVVEDEESNGTATNAYTVSNIPLRKVTATFKEVIEDYCEQHGYLLQKTSNQFAHLPYGRNNSAMVPVFQVQRGSRNARIAIKDDILWLEDPHGIFKPLFLYELVL</sequence>
<dbReference type="Pfam" id="PF07842">
    <property type="entry name" value="GCFC"/>
    <property type="match status" value="1"/>
</dbReference>
<dbReference type="GeneID" id="34524728"/>
<dbReference type="RefSeq" id="XP_022463324.1">
    <property type="nucleotide sequence ID" value="XM_022606649.1"/>
</dbReference>
<organism evidence="4 5">
    <name type="scientific">Huiozyma naganishii (strain ATCC MYA-139 / BCRC 22969 / CBS 8797 / KCTC 17520 / NBRC 10181 / NCYC 3082 / Yp74L-3)</name>
    <name type="common">Yeast</name>
    <name type="synonym">Kazachstania naganishii</name>
    <dbReference type="NCBI Taxonomy" id="1071383"/>
    <lineage>
        <taxon>Eukaryota</taxon>
        <taxon>Fungi</taxon>
        <taxon>Dikarya</taxon>
        <taxon>Ascomycota</taxon>
        <taxon>Saccharomycotina</taxon>
        <taxon>Saccharomycetes</taxon>
        <taxon>Saccharomycetales</taxon>
        <taxon>Saccharomycetaceae</taxon>
        <taxon>Huiozyma</taxon>
    </lineage>
</organism>
<reference evidence="4 5" key="1">
    <citation type="journal article" date="2011" name="Proc. Natl. Acad. Sci. U.S.A.">
        <title>Evolutionary erosion of yeast sex chromosomes by mating-type switching accidents.</title>
        <authorList>
            <person name="Gordon J.L."/>
            <person name="Armisen D."/>
            <person name="Proux-Wera E."/>
            <person name="Oheigeartaigh S.S."/>
            <person name="Byrne K.P."/>
            <person name="Wolfe K.H."/>
        </authorList>
    </citation>
    <scope>NUCLEOTIDE SEQUENCE [LARGE SCALE GENOMIC DNA]</scope>
    <source>
        <strain evidence="5">ATCC MYA-139 / BCRC 22969 / CBS 8797 / CCRC 22969 / KCTC 17520 / NBRC 10181 / NCYC 3082</strain>
    </source>
</reference>
<dbReference type="InterPro" id="IPR000467">
    <property type="entry name" value="G_patch_dom"/>
</dbReference>
<dbReference type="GO" id="GO:0071008">
    <property type="term" value="C:U2-type post-mRNA release spliceosomal complex"/>
    <property type="evidence" value="ECO:0007669"/>
    <property type="project" value="TreeGrafter"/>
</dbReference>
<dbReference type="KEGG" id="kng:KNAG_0B06500"/>
<feature type="compositionally biased region" description="Polar residues" evidence="2">
    <location>
        <begin position="113"/>
        <end position="124"/>
    </location>
</feature>
<dbReference type="SMART" id="SM00443">
    <property type="entry name" value="G_patch"/>
    <property type="match status" value="1"/>
</dbReference>
<dbReference type="eggNOG" id="KOG2184">
    <property type="taxonomic scope" value="Eukaryota"/>
</dbReference>
<accession>J7RHQ7</accession>
<feature type="domain" description="G-patch" evidence="3">
    <location>
        <begin position="22"/>
        <end position="69"/>
    </location>
</feature>
<reference evidence="5" key="2">
    <citation type="submission" date="2012-08" db="EMBL/GenBank/DDBJ databases">
        <title>Genome sequence of Kazachstania naganishii.</title>
        <authorList>
            <person name="Gordon J.L."/>
            <person name="Armisen D."/>
            <person name="Proux-Wera E."/>
            <person name="OhEigeartaigh S.S."/>
            <person name="Byrne K.P."/>
            <person name="Wolfe K.H."/>
        </authorList>
    </citation>
    <scope>NUCLEOTIDE SEQUENCE [LARGE SCALE GENOMIC DNA]</scope>
    <source>
        <strain evidence="5">ATCC MYA-139 / BCRC 22969 / CBS 8797 / CCRC 22969 / KCTC 17520 / NBRC 10181 / NCYC 3082</strain>
    </source>
</reference>
<dbReference type="GO" id="GO:0003676">
    <property type="term" value="F:nucleic acid binding"/>
    <property type="evidence" value="ECO:0007669"/>
    <property type="project" value="InterPro"/>
</dbReference>
<dbReference type="OrthoDB" id="4822at2759"/>
<name>J7RHQ7_HUIN7</name>
<dbReference type="PANTHER" id="PTHR23329">
    <property type="entry name" value="TUFTELIN-INTERACTING PROTEIN 11-RELATED"/>
    <property type="match status" value="1"/>
</dbReference>